<evidence type="ECO:0000256" key="1">
    <source>
        <dbReference type="ARBA" id="ARBA00004123"/>
    </source>
</evidence>
<dbReference type="SMART" id="SM00906">
    <property type="entry name" value="Fungal_trans"/>
    <property type="match status" value="1"/>
</dbReference>
<feature type="region of interest" description="Disordered" evidence="6">
    <location>
        <begin position="667"/>
        <end position="707"/>
    </location>
</feature>
<dbReference type="InterPro" id="IPR007219">
    <property type="entry name" value="XnlR_reg_dom"/>
</dbReference>
<gene>
    <name evidence="8" type="ORF">QQZ08_008396</name>
</gene>
<reference evidence="8 9" key="1">
    <citation type="journal article" date="2025" name="Microbiol. Resour. Announc.">
        <title>Draft genome sequences for Neonectria magnoliae and Neonectria punicea, canker pathogens of Liriodendron tulipifera and Acer saccharum in West Virginia.</title>
        <authorList>
            <person name="Petronek H.M."/>
            <person name="Kasson M.T."/>
            <person name="Metheny A.M."/>
            <person name="Stauder C.M."/>
            <person name="Lovett B."/>
            <person name="Lynch S.C."/>
            <person name="Garnas J.R."/>
            <person name="Kasson L.R."/>
            <person name="Stajich J.E."/>
        </authorList>
    </citation>
    <scope>NUCLEOTIDE SEQUENCE [LARGE SCALE GENOMIC DNA]</scope>
    <source>
        <strain evidence="8 9">NRRL 64651</strain>
    </source>
</reference>
<dbReference type="EMBL" id="JAZAVK010000087">
    <property type="protein sequence ID" value="KAK7425000.1"/>
    <property type="molecule type" value="Genomic_DNA"/>
</dbReference>
<dbReference type="PANTHER" id="PTHR47338:SF10">
    <property type="entry name" value="TRANSCRIPTION FACTOR DOMAIN-CONTAINING PROTEIN-RELATED"/>
    <property type="match status" value="1"/>
</dbReference>
<feature type="compositionally biased region" description="Polar residues" evidence="6">
    <location>
        <begin position="743"/>
        <end position="759"/>
    </location>
</feature>
<keyword evidence="5" id="KW-0539">Nucleus</keyword>
<evidence type="ECO:0000256" key="3">
    <source>
        <dbReference type="ARBA" id="ARBA00023015"/>
    </source>
</evidence>
<dbReference type="CDD" id="cd12148">
    <property type="entry name" value="fungal_TF_MHR"/>
    <property type="match status" value="1"/>
</dbReference>
<feature type="region of interest" description="Disordered" evidence="6">
    <location>
        <begin position="1"/>
        <end position="25"/>
    </location>
</feature>
<proteinExistence type="predicted"/>
<dbReference type="PROSITE" id="PS50048">
    <property type="entry name" value="ZN2_CY6_FUNGAL_2"/>
    <property type="match status" value="1"/>
</dbReference>
<feature type="compositionally biased region" description="Polar residues" evidence="6">
    <location>
        <begin position="1"/>
        <end position="23"/>
    </location>
</feature>
<evidence type="ECO:0000313" key="8">
    <source>
        <dbReference type="EMBL" id="KAK7425000.1"/>
    </source>
</evidence>
<name>A0ABR1HVU9_9HYPO</name>
<feature type="region of interest" description="Disordered" evidence="6">
    <location>
        <begin position="726"/>
        <end position="766"/>
    </location>
</feature>
<accession>A0ABR1HVU9</accession>
<dbReference type="InterPro" id="IPR001138">
    <property type="entry name" value="Zn2Cys6_DnaBD"/>
</dbReference>
<evidence type="ECO:0000256" key="6">
    <source>
        <dbReference type="SAM" id="MobiDB-lite"/>
    </source>
</evidence>
<evidence type="ECO:0000313" key="9">
    <source>
        <dbReference type="Proteomes" id="UP001498421"/>
    </source>
</evidence>
<dbReference type="SUPFAM" id="SSF57701">
    <property type="entry name" value="Zn2/Cys6 DNA-binding domain"/>
    <property type="match status" value="1"/>
</dbReference>
<sequence length="829" mass="91942">MSTDNFESNPSTSTVQGSASGSGTEPLACVSCRARKLKCDRIKPACSRCIKVSNDCVYPESRRKPTFKRRNVKELEARLAQVEDYLKDVKNVSDKVDDTSPVEPVGPHWDFTEQNGLPHLDHSSGDVPEYPPQPFSIPDITPPHGPAASFFGDTQLIELGMSESVPPMDVMEELNNAFFKDQHYYVPIVHPGRYFQAFYGNSHMKPPMCLQYAIWALAALGHAKYDKFHEIFYHRARKYLEADEMKGDGEHFITINHAQAWGLVSSYEAKRMLFTRSTMSSARCVRLCHMMCLDRIDGDDFGSPPSLGPPLTWAELEERRRVFWGAFCFDAHASISTGWASLINTEDISTRLPAPEDNFLADQKVESPFLQEIFQGATYHGFAGMVVVCQIFKIILRHVHGAKPTDQPDNYMHGAYWKQHRELDNTLSSVFMFLPEKLRLPQNLREPTATHINLNLHASVICLHHAAVEKVEMYKLPESLKQTSIVRLRAAAGEIVNVLKLASHTTAIFKSPLCAVSMYCATTVYVYLAKQDPVAGLTVVDIANLEMILQRMEAIARTHNITRAFLQQAYTDIENNGLSSCIRMPTLNKYHNAFGDPTELRLMRGRFDSVKHTDTDTDISPVLPGLPLKRGSRSGPVCPGNPRGRLIGSDCFKAVLGAVTRNVVPRGRVDVPTNKRKRSSHSPGPDMTTDFGGGATSNANTPSLGKGTVQGGAMVLWPLSNQMHSGNIILPDRTTPSSSSSPANHGSDSRTATGSSHTSPCVGLGNSMEENRIDLRVFQDRISTPIWQATEETFFTQISESMVNVLPGDGDAWGILDTDINWDNMNNVG</sequence>
<dbReference type="PROSITE" id="PS00463">
    <property type="entry name" value="ZN2_CY6_FUNGAL_1"/>
    <property type="match status" value="1"/>
</dbReference>
<evidence type="ECO:0000256" key="4">
    <source>
        <dbReference type="ARBA" id="ARBA00023163"/>
    </source>
</evidence>
<evidence type="ECO:0000256" key="2">
    <source>
        <dbReference type="ARBA" id="ARBA00022723"/>
    </source>
</evidence>
<organism evidence="8 9">
    <name type="scientific">Neonectria magnoliae</name>
    <dbReference type="NCBI Taxonomy" id="2732573"/>
    <lineage>
        <taxon>Eukaryota</taxon>
        <taxon>Fungi</taxon>
        <taxon>Dikarya</taxon>
        <taxon>Ascomycota</taxon>
        <taxon>Pezizomycotina</taxon>
        <taxon>Sordariomycetes</taxon>
        <taxon>Hypocreomycetidae</taxon>
        <taxon>Hypocreales</taxon>
        <taxon>Nectriaceae</taxon>
        <taxon>Neonectria</taxon>
    </lineage>
</organism>
<comment type="subcellular location">
    <subcellularLocation>
        <location evidence="1">Nucleus</location>
    </subcellularLocation>
</comment>
<dbReference type="Gene3D" id="4.10.240.10">
    <property type="entry name" value="Zn(2)-C6 fungal-type DNA-binding domain"/>
    <property type="match status" value="1"/>
</dbReference>
<keyword evidence="2" id="KW-0479">Metal-binding</keyword>
<keyword evidence="4" id="KW-0804">Transcription</keyword>
<dbReference type="Pfam" id="PF04082">
    <property type="entry name" value="Fungal_trans"/>
    <property type="match status" value="1"/>
</dbReference>
<evidence type="ECO:0000259" key="7">
    <source>
        <dbReference type="PROSITE" id="PS50048"/>
    </source>
</evidence>
<keyword evidence="3" id="KW-0805">Transcription regulation</keyword>
<protein>
    <recommendedName>
        <fullName evidence="7">Zn(2)-C6 fungal-type domain-containing protein</fullName>
    </recommendedName>
</protein>
<dbReference type="InterPro" id="IPR050815">
    <property type="entry name" value="TF_fung"/>
</dbReference>
<feature type="domain" description="Zn(2)-C6 fungal-type" evidence="7">
    <location>
        <begin position="28"/>
        <end position="58"/>
    </location>
</feature>
<keyword evidence="9" id="KW-1185">Reference proteome</keyword>
<evidence type="ECO:0000256" key="5">
    <source>
        <dbReference type="ARBA" id="ARBA00023242"/>
    </source>
</evidence>
<comment type="caution">
    <text evidence="8">The sequence shown here is derived from an EMBL/GenBank/DDBJ whole genome shotgun (WGS) entry which is preliminary data.</text>
</comment>
<dbReference type="CDD" id="cd00067">
    <property type="entry name" value="GAL4"/>
    <property type="match status" value="1"/>
</dbReference>
<dbReference type="SMART" id="SM00066">
    <property type="entry name" value="GAL4"/>
    <property type="match status" value="1"/>
</dbReference>
<dbReference type="Pfam" id="PF00172">
    <property type="entry name" value="Zn_clus"/>
    <property type="match status" value="1"/>
</dbReference>
<dbReference type="PANTHER" id="PTHR47338">
    <property type="entry name" value="ZN(II)2CYS6 TRANSCRIPTION FACTOR (EUROFUNG)-RELATED"/>
    <property type="match status" value="1"/>
</dbReference>
<dbReference type="Proteomes" id="UP001498421">
    <property type="component" value="Unassembled WGS sequence"/>
</dbReference>
<feature type="region of interest" description="Disordered" evidence="6">
    <location>
        <begin position="611"/>
        <end position="637"/>
    </location>
</feature>
<dbReference type="InterPro" id="IPR036864">
    <property type="entry name" value="Zn2-C6_fun-type_DNA-bd_sf"/>
</dbReference>